<evidence type="ECO:0000313" key="2">
    <source>
        <dbReference type="Proteomes" id="UP000605848"/>
    </source>
</evidence>
<dbReference type="RefSeq" id="WP_202063576.1">
    <property type="nucleotide sequence ID" value="NZ_JAEQMY010000048.1"/>
</dbReference>
<dbReference type="Pfam" id="PF00132">
    <property type="entry name" value="Hexapep"/>
    <property type="match status" value="1"/>
</dbReference>
<proteinExistence type="predicted"/>
<dbReference type="InterPro" id="IPR050484">
    <property type="entry name" value="Transf_Hexapept/Carb_Anhydrase"/>
</dbReference>
<dbReference type="AlphaFoldDB" id="A0A936Z938"/>
<keyword evidence="2" id="KW-1185">Reference proteome</keyword>
<dbReference type="InterPro" id="IPR011004">
    <property type="entry name" value="Trimer_LpxA-like_sf"/>
</dbReference>
<dbReference type="PANTHER" id="PTHR13061">
    <property type="entry name" value="DYNACTIN SUBUNIT P25"/>
    <property type="match status" value="1"/>
</dbReference>
<dbReference type="Gene3D" id="2.160.10.10">
    <property type="entry name" value="Hexapeptide repeat proteins"/>
    <property type="match status" value="1"/>
</dbReference>
<dbReference type="InterPro" id="IPR047324">
    <property type="entry name" value="LbH_gamma_CA-like"/>
</dbReference>
<sequence>MTHLFSLAETAPVLPQEGEYWIAPGAVLIGNVRLKREASIWFGTVLRADDDLIEIGERSNVQDGCVLHVDPGYPLTIGEDCTIGHKVMLHGCTIGSNTLIGMNSTILNGAQIGRNCLIGANTLITENKVIPDNSLVMGAPGRVIREIDDAGVQNLTEGAALYVRRWRRYVRELAPASGGV</sequence>
<organism evidence="1 2">
    <name type="scientific">Microvirga aerilata</name>
    <dbReference type="NCBI Taxonomy" id="670292"/>
    <lineage>
        <taxon>Bacteria</taxon>
        <taxon>Pseudomonadati</taxon>
        <taxon>Pseudomonadota</taxon>
        <taxon>Alphaproteobacteria</taxon>
        <taxon>Hyphomicrobiales</taxon>
        <taxon>Methylobacteriaceae</taxon>
        <taxon>Microvirga</taxon>
    </lineage>
</organism>
<dbReference type="Proteomes" id="UP000605848">
    <property type="component" value="Unassembled WGS sequence"/>
</dbReference>
<comment type="caution">
    <text evidence="1">The sequence shown here is derived from an EMBL/GenBank/DDBJ whole genome shotgun (WGS) entry which is preliminary data.</text>
</comment>
<protein>
    <submittedName>
        <fullName evidence="1">Gamma carbonic anhydrase family protein</fullName>
    </submittedName>
</protein>
<dbReference type="PANTHER" id="PTHR13061:SF29">
    <property type="entry name" value="GAMMA CARBONIC ANHYDRASE-LIKE 1, MITOCHONDRIAL-RELATED"/>
    <property type="match status" value="1"/>
</dbReference>
<dbReference type="InterPro" id="IPR001451">
    <property type="entry name" value="Hexapep"/>
</dbReference>
<name>A0A936Z938_9HYPH</name>
<dbReference type="SUPFAM" id="SSF51161">
    <property type="entry name" value="Trimeric LpxA-like enzymes"/>
    <property type="match status" value="1"/>
</dbReference>
<dbReference type="EMBL" id="JAEQMY010000048">
    <property type="protein sequence ID" value="MBL0406713.1"/>
    <property type="molecule type" value="Genomic_DNA"/>
</dbReference>
<evidence type="ECO:0000313" key="1">
    <source>
        <dbReference type="EMBL" id="MBL0406713.1"/>
    </source>
</evidence>
<dbReference type="CDD" id="cd04645">
    <property type="entry name" value="LbH_gamma_CA_like"/>
    <property type="match status" value="1"/>
</dbReference>
<accession>A0A936Z938</accession>
<gene>
    <name evidence="1" type="ORF">JKG68_22445</name>
</gene>
<reference evidence="1" key="1">
    <citation type="submission" date="2021-01" db="EMBL/GenBank/DDBJ databases">
        <title>Microvirga sp.</title>
        <authorList>
            <person name="Kim M.K."/>
        </authorList>
    </citation>
    <scope>NUCLEOTIDE SEQUENCE</scope>
    <source>
        <strain evidence="1">5420S-16</strain>
    </source>
</reference>